<dbReference type="InterPro" id="IPR017850">
    <property type="entry name" value="Alkaline_phosphatase_core_sf"/>
</dbReference>
<dbReference type="UniPathway" id="UPA00109">
    <property type="reaction ID" value="UER00186"/>
</dbReference>
<dbReference type="GO" id="GO:0006007">
    <property type="term" value="P:glucose catabolic process"/>
    <property type="evidence" value="ECO:0007669"/>
    <property type="project" value="InterPro"/>
</dbReference>
<dbReference type="Proteomes" id="UP000190896">
    <property type="component" value="Unassembled WGS sequence"/>
</dbReference>
<keyword evidence="6 10" id="KW-0324">Glycolysis</keyword>
<feature type="binding site" evidence="10 13">
    <location>
        <position position="408"/>
    </location>
    <ligand>
        <name>Mn(2+)</name>
        <dbReference type="ChEBI" id="CHEBI:29035"/>
        <label>1</label>
    </ligand>
</feature>
<protein>
    <recommendedName>
        <fullName evidence="9 10">2,3-bisphosphoglycerate-independent phosphoglycerate mutase</fullName>
        <shortName evidence="10">BPG-independent PGAM</shortName>
        <shortName evidence="10">Phosphoglyceromutase</shortName>
        <shortName evidence="10">iPGM</shortName>
        <ecNumber evidence="4 10">5.4.2.12</ecNumber>
    </recommendedName>
</protein>
<dbReference type="NCBIfam" id="TIGR01307">
    <property type="entry name" value="pgm_bpd_ind"/>
    <property type="match status" value="1"/>
</dbReference>
<evidence type="ECO:0000256" key="5">
    <source>
        <dbReference type="ARBA" id="ARBA00022723"/>
    </source>
</evidence>
<dbReference type="PIRSF" id="PIRSF001492">
    <property type="entry name" value="IPGAM"/>
    <property type="match status" value="1"/>
</dbReference>
<dbReference type="Gene3D" id="3.40.1450.10">
    <property type="entry name" value="BPG-independent phosphoglycerate mutase, domain B"/>
    <property type="match status" value="1"/>
</dbReference>
<dbReference type="OrthoDB" id="9800863at2"/>
<evidence type="ECO:0000256" key="1">
    <source>
        <dbReference type="ARBA" id="ARBA00000370"/>
    </source>
</evidence>
<feature type="binding site" evidence="10 12">
    <location>
        <position position="193"/>
    </location>
    <ligand>
        <name>substrate</name>
    </ligand>
</feature>
<dbReference type="GO" id="GO:0006096">
    <property type="term" value="P:glycolytic process"/>
    <property type="evidence" value="ECO:0007669"/>
    <property type="project" value="UniProtKB-UniRule"/>
</dbReference>
<reference evidence="16 17" key="1">
    <citation type="submission" date="2016-11" db="EMBL/GenBank/DDBJ databases">
        <title>Mixed transmission modes and dynamic genome evolution in an obligate animal-bacterial symbiosis.</title>
        <authorList>
            <person name="Russell S.L."/>
            <person name="Corbett-Detig R.B."/>
            <person name="Cavanaugh C.M."/>
        </authorList>
    </citation>
    <scope>NUCLEOTIDE SEQUENCE [LARGE SCALE GENOMIC DNA]</scope>
    <source>
        <strain evidence="16">Se-Cadez</strain>
    </source>
</reference>
<evidence type="ECO:0000256" key="13">
    <source>
        <dbReference type="PIRSR" id="PIRSR001492-3"/>
    </source>
</evidence>
<dbReference type="HAMAP" id="MF_01038">
    <property type="entry name" value="GpmI"/>
    <property type="match status" value="1"/>
</dbReference>
<dbReference type="Pfam" id="PF01676">
    <property type="entry name" value="Metalloenzyme"/>
    <property type="match status" value="1"/>
</dbReference>
<feature type="binding site" evidence="10 12">
    <location>
        <position position="337"/>
    </location>
    <ligand>
        <name>substrate</name>
    </ligand>
</feature>
<feature type="binding site" evidence="10 13">
    <location>
        <position position="14"/>
    </location>
    <ligand>
        <name>Mn(2+)</name>
        <dbReference type="ChEBI" id="CHEBI:29035"/>
        <label>2</label>
    </ligand>
</feature>
<feature type="domain" description="Metalloenzyme" evidence="14">
    <location>
        <begin position="6"/>
        <end position="500"/>
    </location>
</feature>
<sequence length="521" mass="58067">MSASAKPAVLIILDGWGYSEADESNAIKMARTPVWDRMWKELPHTLIRTSGAEVGLPAGQMGNSEVGHLNLGAGRVVYQEFTRVSRSVRTGSFFTNRTLTDGVDKAIENDKAVHIFGLLSPGGVHSHEDHMHAMAKLAVERGAKRVYMHAFLDGRDMPPKSAMPSLEKMNAVFEELGNGRVASIIGRFYAMDRDRRWERVQEAYDMLTLGKCDYQAPDAITALQMAYDRGESDEFVKGTSVVPKGESSVTIEDGDTIMFMNYRSDRARQLTKTFIKSDFSGFERQKTPKLGSFVSLTQYNQEFDIPVAFPPERLNNIFGEYISKLGLRQLRLAETEKYAHVTFFFNGGRDEVFEGEDRVLVPSPKVTTYDLQPEMSAHEVTDHLVEVIESEKYDAIICNYANSDMVGHTGDYEAAVKAIETLDHCLGRVTSALHRVGGELLITADHGNAEQMQDPENDQVHTAHTQNPVPLIYMGRSAELLEDGALCDIAPTLLHMMNLKLPPEMKGHSLIRFPEDGEQAA</sequence>
<comment type="pathway">
    <text evidence="2 10">Carbohydrate degradation; glycolysis; pyruvate from D-glyceraldehyde 3-phosphate: step 3/5.</text>
</comment>
<dbReference type="SUPFAM" id="SSF64158">
    <property type="entry name" value="2,3-Bisphosphoglycerate-independent phosphoglycerate mutase, substrate-binding domain"/>
    <property type="match status" value="1"/>
</dbReference>
<comment type="subunit">
    <text evidence="10">Monomer.</text>
</comment>
<dbReference type="InterPro" id="IPR006124">
    <property type="entry name" value="Metalloenzyme"/>
</dbReference>
<dbReference type="FunFam" id="3.40.720.10:FF:000001">
    <property type="entry name" value="2,3-bisphosphoglycerate-independent phosphoglycerate mutase"/>
    <property type="match status" value="1"/>
</dbReference>
<keyword evidence="5 10" id="KW-0479">Metal-binding</keyword>
<feature type="binding site" evidence="10 13">
    <location>
        <position position="446"/>
    </location>
    <ligand>
        <name>Mn(2+)</name>
        <dbReference type="ChEBI" id="CHEBI:29035"/>
        <label>2</label>
    </ligand>
</feature>
<dbReference type="InterPro" id="IPR036646">
    <property type="entry name" value="PGAM_B_sf"/>
</dbReference>
<feature type="binding site" evidence="10 13">
    <location>
        <position position="445"/>
    </location>
    <ligand>
        <name>Mn(2+)</name>
        <dbReference type="ChEBI" id="CHEBI:29035"/>
        <label>2</label>
    </ligand>
</feature>
<dbReference type="GO" id="GO:0005829">
    <property type="term" value="C:cytosol"/>
    <property type="evidence" value="ECO:0007669"/>
    <property type="project" value="TreeGrafter"/>
</dbReference>
<dbReference type="FunFam" id="3.40.1450.10:FF:000001">
    <property type="entry name" value="2,3-bisphosphoglycerate-independent phosphoglycerate mutase"/>
    <property type="match status" value="1"/>
</dbReference>
<keyword evidence="7 10" id="KW-0464">Manganese</keyword>
<organism evidence="16 17">
    <name type="scientific">Solemya velesiana gill symbiont</name>
    <dbReference type="NCBI Taxonomy" id="1918948"/>
    <lineage>
        <taxon>Bacteria</taxon>
        <taxon>Pseudomonadati</taxon>
        <taxon>Pseudomonadota</taxon>
        <taxon>Gammaproteobacteria</taxon>
        <taxon>sulfur-oxidizing symbionts</taxon>
    </lineage>
</organism>
<dbReference type="CDD" id="cd16010">
    <property type="entry name" value="iPGM"/>
    <property type="match status" value="1"/>
</dbReference>
<evidence type="ECO:0000256" key="11">
    <source>
        <dbReference type="PIRSR" id="PIRSR001492-1"/>
    </source>
</evidence>
<comment type="function">
    <text evidence="10">Catalyzes the interconversion of 2-phosphoglycerate and 3-phosphoglycerate.</text>
</comment>
<feature type="binding site" evidence="10 12">
    <location>
        <position position="187"/>
    </location>
    <ligand>
        <name>substrate</name>
    </ligand>
</feature>
<feature type="binding site" evidence="10 12">
    <location>
        <begin position="263"/>
        <end position="266"/>
    </location>
    <ligand>
        <name>substrate</name>
    </ligand>
</feature>
<evidence type="ECO:0000256" key="7">
    <source>
        <dbReference type="ARBA" id="ARBA00023211"/>
    </source>
</evidence>
<dbReference type="RefSeq" id="WP_078486183.1">
    <property type="nucleotide sequence ID" value="NZ_MPRJ01000016.1"/>
</dbReference>
<evidence type="ECO:0000313" key="16">
    <source>
        <dbReference type="EMBL" id="OOZ37170.1"/>
    </source>
</evidence>
<proteinExistence type="inferred from homology"/>
<feature type="binding site" evidence="10 13">
    <location>
        <position position="464"/>
    </location>
    <ligand>
        <name>Mn(2+)</name>
        <dbReference type="ChEBI" id="CHEBI:29035"/>
        <label>1</label>
    </ligand>
</feature>
<evidence type="ECO:0000256" key="2">
    <source>
        <dbReference type="ARBA" id="ARBA00004798"/>
    </source>
</evidence>
<gene>
    <name evidence="10" type="primary">gpmI</name>
    <name evidence="16" type="ORF">BOW51_03750</name>
</gene>
<dbReference type="InterPro" id="IPR011258">
    <property type="entry name" value="BPG-indep_PGM_N"/>
</dbReference>
<feature type="binding site" evidence="10 13">
    <location>
        <position position="64"/>
    </location>
    <ligand>
        <name>Mn(2+)</name>
        <dbReference type="ChEBI" id="CHEBI:29035"/>
        <label>2</label>
    </ligand>
</feature>
<evidence type="ECO:0000256" key="10">
    <source>
        <dbReference type="HAMAP-Rule" id="MF_01038"/>
    </source>
</evidence>
<feature type="active site" description="Phosphoserine intermediate" evidence="10 11">
    <location>
        <position position="64"/>
    </location>
</feature>
<dbReference type="EC" id="5.4.2.12" evidence="4 10"/>
<name>A0A1T2KWN8_9GAMM</name>
<feature type="binding site" evidence="10 12">
    <location>
        <position position="125"/>
    </location>
    <ligand>
        <name>substrate</name>
    </ligand>
</feature>
<dbReference type="GO" id="GO:0030145">
    <property type="term" value="F:manganese ion binding"/>
    <property type="evidence" value="ECO:0007669"/>
    <property type="project" value="UniProtKB-UniRule"/>
</dbReference>
<comment type="catalytic activity">
    <reaction evidence="1 10">
        <text>(2R)-2-phosphoglycerate = (2R)-3-phosphoglycerate</text>
        <dbReference type="Rhea" id="RHEA:15901"/>
        <dbReference type="ChEBI" id="CHEBI:58272"/>
        <dbReference type="ChEBI" id="CHEBI:58289"/>
        <dbReference type="EC" id="5.4.2.12"/>
    </reaction>
</comment>
<dbReference type="SUPFAM" id="SSF53649">
    <property type="entry name" value="Alkaline phosphatase-like"/>
    <property type="match status" value="1"/>
</dbReference>
<comment type="cofactor">
    <cofactor evidence="10">
        <name>Mn(2+)</name>
        <dbReference type="ChEBI" id="CHEBI:29035"/>
    </cofactor>
    <text evidence="10">Binds 2 manganese ions per subunit.</text>
</comment>
<dbReference type="PANTHER" id="PTHR31637">
    <property type="entry name" value="2,3-BISPHOSPHOGLYCERATE-INDEPENDENT PHOSPHOGLYCERATE MUTASE"/>
    <property type="match status" value="1"/>
</dbReference>
<feature type="binding site" evidence="10 13">
    <location>
        <position position="404"/>
    </location>
    <ligand>
        <name>Mn(2+)</name>
        <dbReference type="ChEBI" id="CHEBI:29035"/>
        <label>1</label>
    </ligand>
</feature>
<dbReference type="Gene3D" id="3.40.720.10">
    <property type="entry name" value="Alkaline Phosphatase, subunit A"/>
    <property type="match status" value="1"/>
</dbReference>
<dbReference type="GO" id="GO:0004619">
    <property type="term" value="F:phosphoglycerate mutase activity"/>
    <property type="evidence" value="ECO:0007669"/>
    <property type="project" value="UniProtKB-UniRule"/>
</dbReference>
<evidence type="ECO:0000259" key="15">
    <source>
        <dbReference type="Pfam" id="PF06415"/>
    </source>
</evidence>
<evidence type="ECO:0000259" key="14">
    <source>
        <dbReference type="Pfam" id="PF01676"/>
    </source>
</evidence>
<dbReference type="EMBL" id="MPRJ01000016">
    <property type="protein sequence ID" value="OOZ37170.1"/>
    <property type="molecule type" value="Genomic_DNA"/>
</dbReference>
<evidence type="ECO:0000256" key="4">
    <source>
        <dbReference type="ARBA" id="ARBA00012026"/>
    </source>
</evidence>
<comment type="caution">
    <text evidence="16">The sequence shown here is derived from an EMBL/GenBank/DDBJ whole genome shotgun (WGS) entry which is preliminary data.</text>
</comment>
<evidence type="ECO:0000256" key="9">
    <source>
        <dbReference type="ARBA" id="ARBA00071648"/>
    </source>
</evidence>
<feature type="binding site" evidence="10 12">
    <location>
        <begin position="155"/>
        <end position="156"/>
    </location>
    <ligand>
        <name>substrate</name>
    </ligand>
</feature>
<dbReference type="InterPro" id="IPR005995">
    <property type="entry name" value="Pgm_bpd_ind"/>
</dbReference>
<accession>A0A1T2KWN8</accession>
<feature type="domain" description="BPG-independent PGAM N-terminal" evidence="15">
    <location>
        <begin position="84"/>
        <end position="300"/>
    </location>
</feature>
<dbReference type="AlphaFoldDB" id="A0A1T2KWN8"/>
<evidence type="ECO:0000256" key="6">
    <source>
        <dbReference type="ARBA" id="ARBA00023152"/>
    </source>
</evidence>
<comment type="similarity">
    <text evidence="3 10">Belongs to the BPG-independent phosphoglycerate mutase family.</text>
</comment>
<evidence type="ECO:0000313" key="17">
    <source>
        <dbReference type="Proteomes" id="UP000190896"/>
    </source>
</evidence>
<evidence type="ECO:0000256" key="12">
    <source>
        <dbReference type="PIRSR" id="PIRSR001492-2"/>
    </source>
</evidence>
<keyword evidence="8 10" id="KW-0413">Isomerase</keyword>
<keyword evidence="17" id="KW-1185">Reference proteome</keyword>
<dbReference type="Pfam" id="PF06415">
    <property type="entry name" value="iPGM_N"/>
    <property type="match status" value="1"/>
</dbReference>
<evidence type="ECO:0000256" key="8">
    <source>
        <dbReference type="ARBA" id="ARBA00023235"/>
    </source>
</evidence>
<evidence type="ECO:0000256" key="3">
    <source>
        <dbReference type="ARBA" id="ARBA00008819"/>
    </source>
</evidence>
<dbReference type="PANTHER" id="PTHR31637:SF0">
    <property type="entry name" value="2,3-BISPHOSPHOGLYCERATE-INDEPENDENT PHOSPHOGLYCERATE MUTASE"/>
    <property type="match status" value="1"/>
</dbReference>